<feature type="region of interest" description="Disordered" evidence="1">
    <location>
        <begin position="367"/>
        <end position="400"/>
    </location>
</feature>
<dbReference type="GO" id="GO:0032259">
    <property type="term" value="P:methylation"/>
    <property type="evidence" value="ECO:0007669"/>
    <property type="project" value="UniProtKB-KW"/>
</dbReference>
<dbReference type="Proteomes" id="UP000218418">
    <property type="component" value="Chromosome"/>
</dbReference>
<reference evidence="2 3" key="1">
    <citation type="submission" date="2017-06" db="EMBL/GenBank/DDBJ databases">
        <title>Genome sequencing of cyanobaciteial culture collection at National Institute for Environmental Studies (NIES).</title>
        <authorList>
            <person name="Hirose Y."/>
            <person name="Shimura Y."/>
            <person name="Fujisawa T."/>
            <person name="Nakamura Y."/>
            <person name="Kawachi M."/>
        </authorList>
    </citation>
    <scope>NUCLEOTIDE SEQUENCE [LARGE SCALE GENOMIC DNA]</scope>
    <source>
        <strain evidence="2 3">NIES-267</strain>
    </source>
</reference>
<feature type="region of interest" description="Disordered" evidence="1">
    <location>
        <begin position="55"/>
        <end position="75"/>
    </location>
</feature>
<keyword evidence="2" id="KW-0489">Methyltransferase</keyword>
<evidence type="ECO:0000313" key="3">
    <source>
        <dbReference type="Proteomes" id="UP000218418"/>
    </source>
</evidence>
<accession>A0A1Z4LU62</accession>
<feature type="compositionally biased region" description="Polar residues" evidence="1">
    <location>
        <begin position="59"/>
        <end position="68"/>
    </location>
</feature>
<protein>
    <submittedName>
        <fullName evidence="2">C-5 cytosine-specific DNA methylase</fullName>
    </submittedName>
</protein>
<dbReference type="GO" id="GO:0009307">
    <property type="term" value="P:DNA restriction-modification system"/>
    <property type="evidence" value="ECO:0007669"/>
    <property type="project" value="InterPro"/>
</dbReference>
<name>A0A1Z4LU62_9CYAN</name>
<dbReference type="GO" id="GO:0009007">
    <property type="term" value="F:site-specific DNA-methyltransferase (adenine-specific) activity"/>
    <property type="evidence" value="ECO:0007669"/>
    <property type="project" value="InterPro"/>
</dbReference>
<dbReference type="InterPro" id="IPR008593">
    <property type="entry name" value="Dam_MeTrfase"/>
</dbReference>
<evidence type="ECO:0000313" key="2">
    <source>
        <dbReference type="EMBL" id="BAY84608.1"/>
    </source>
</evidence>
<dbReference type="OrthoDB" id="481219at2"/>
<dbReference type="Pfam" id="PF05869">
    <property type="entry name" value="Dam"/>
    <property type="match status" value="1"/>
</dbReference>
<proteinExistence type="predicted"/>
<evidence type="ECO:0000256" key="1">
    <source>
        <dbReference type="SAM" id="MobiDB-lite"/>
    </source>
</evidence>
<dbReference type="AlphaFoldDB" id="A0A1Z4LU62"/>
<keyword evidence="3" id="KW-1185">Reference proteome</keyword>
<keyword evidence="2" id="KW-0808">Transferase</keyword>
<feature type="region of interest" description="Disordered" evidence="1">
    <location>
        <begin position="418"/>
        <end position="442"/>
    </location>
</feature>
<organism evidence="2 3">
    <name type="scientific">Calothrix parasitica NIES-267</name>
    <dbReference type="NCBI Taxonomy" id="1973488"/>
    <lineage>
        <taxon>Bacteria</taxon>
        <taxon>Bacillati</taxon>
        <taxon>Cyanobacteriota</taxon>
        <taxon>Cyanophyceae</taxon>
        <taxon>Nostocales</taxon>
        <taxon>Calotrichaceae</taxon>
        <taxon>Calothrix</taxon>
    </lineage>
</organism>
<gene>
    <name evidence="2" type="ORF">NIES267_41040</name>
</gene>
<sequence length="544" mass="61170">MTMLFDIEQYQQPKKQGYTGDWNGVRYDPTWDEPDDIPKLKNEVSTVVEVLEKRKEINQHTSSHSSNPARKKKSSDRWYTPPYIVELVVQVLGEIDLDPCADDGKHISCKRHYIACDDGLTRQWEGRVFMNPPYSQPGVWMEKLQAEIKLERVTEAIALVPAATDTKWLSPVLKSQPVCFWTGRIKFLSEDYQPRNSARQSHVLVYWGLRKERFREVFEKYGVVYLPIPSIKLCTNNQVLGENKLLTISPSTKLQDNNQTHRGSTLLLTISNERVGNISRVLGENKLLTIPPSTKLQDDNQTHRECTLLLTISNKQVGNISQVLGENQSPSIPPSTKLQDDNQILEESTSGSNVSNKQVGNISQVLGGNKSLSISPSTKLQDNNQIPEESKSGSNLSNKQVGNISRVLGGNKLLTIPTSTKLQDNNQIPEESKSGSNLSNKQVGNISRVLGGNKSLSISPSTHRKHGEGSGNLFWGYANANSSKKKPVKQLYFEWEYRGKRGKTYVRSHLKERVISLNEAKVSVIKILKLLIYNPKVKSVLELN</sequence>
<dbReference type="GO" id="GO:0003677">
    <property type="term" value="F:DNA binding"/>
    <property type="evidence" value="ECO:0007669"/>
    <property type="project" value="InterPro"/>
</dbReference>
<dbReference type="EMBL" id="AP018227">
    <property type="protein sequence ID" value="BAY84608.1"/>
    <property type="molecule type" value="Genomic_DNA"/>
</dbReference>